<evidence type="ECO:0000313" key="4">
    <source>
        <dbReference type="Proteomes" id="UP000426857"/>
    </source>
</evidence>
<dbReference type="InterPro" id="IPR018306">
    <property type="entry name" value="Phage_T5_Orf172_DNA-bd"/>
</dbReference>
<evidence type="ECO:0000259" key="2">
    <source>
        <dbReference type="SMART" id="SM00974"/>
    </source>
</evidence>
<evidence type="ECO:0000313" key="3">
    <source>
        <dbReference type="EMBL" id="QGS35691.1"/>
    </source>
</evidence>
<dbReference type="Pfam" id="PF13250">
    <property type="entry name" value="SNIPE"/>
    <property type="match status" value="1"/>
</dbReference>
<dbReference type="SMART" id="SM00974">
    <property type="entry name" value="T5orf172"/>
    <property type="match status" value="1"/>
</dbReference>
<dbReference type="EMBL" id="CP046322">
    <property type="protein sequence ID" value="QGS35691.1"/>
    <property type="molecule type" value="Genomic_DNA"/>
</dbReference>
<dbReference type="KEGG" id="cxe:FOB82_12775"/>
<accession>A0A6B8TSY4</accession>
<dbReference type="InterPro" id="IPR025280">
    <property type="entry name" value="SNIPE"/>
</dbReference>
<feature type="coiled-coil region" evidence="1">
    <location>
        <begin position="219"/>
        <end position="270"/>
    </location>
</feature>
<dbReference type="Pfam" id="PF13455">
    <property type="entry name" value="MUG113"/>
    <property type="match status" value="1"/>
</dbReference>
<protein>
    <submittedName>
        <fullName evidence="3">DUF4041 domain-containing protein</fullName>
    </submittedName>
</protein>
<dbReference type="RefSeq" id="WP_155870833.1">
    <property type="nucleotide sequence ID" value="NZ_CP046322.1"/>
</dbReference>
<proteinExistence type="predicted"/>
<evidence type="ECO:0000256" key="1">
    <source>
        <dbReference type="SAM" id="Coils"/>
    </source>
</evidence>
<dbReference type="Proteomes" id="UP000426857">
    <property type="component" value="Chromosome"/>
</dbReference>
<reference evidence="3 4" key="1">
    <citation type="submission" date="2019-11" db="EMBL/GenBank/DDBJ databases">
        <title>FDA dAtabase for Regulatory Grade micrObial Sequences (FDA-ARGOS): Supporting development and validation of Infectious Disease Dx tests.</title>
        <authorList>
            <person name="Kerrigan L."/>
            <person name="Long C."/>
            <person name="Tallon L."/>
            <person name="Sadzewicz L."/>
            <person name="Vavikolanu K."/>
            <person name="Mehta A."/>
            <person name="Aluvathingal J."/>
            <person name="Nadendla S."/>
            <person name="Yan Y."/>
            <person name="Sichtig H."/>
        </authorList>
    </citation>
    <scope>NUCLEOTIDE SEQUENCE [LARGE SCALE GENOMIC DNA]</scope>
    <source>
        <strain evidence="3 4">FDAARGOS_674</strain>
    </source>
</reference>
<keyword evidence="1" id="KW-0175">Coiled coil</keyword>
<dbReference type="AlphaFoldDB" id="A0A6B8TSY4"/>
<feature type="domain" description="Bacteriophage T5 Orf172 DNA-binding" evidence="2">
    <location>
        <begin position="313"/>
        <end position="396"/>
    </location>
</feature>
<name>A0A6B8TSY4_9CORY</name>
<gene>
    <name evidence="3" type="ORF">FOB82_12775</name>
</gene>
<organism evidence="3 4">
    <name type="scientific">Corynebacterium xerosis</name>
    <dbReference type="NCBI Taxonomy" id="1725"/>
    <lineage>
        <taxon>Bacteria</taxon>
        <taxon>Bacillati</taxon>
        <taxon>Actinomycetota</taxon>
        <taxon>Actinomycetes</taxon>
        <taxon>Mycobacteriales</taxon>
        <taxon>Corynebacteriaceae</taxon>
        <taxon>Corynebacterium</taxon>
    </lineage>
</organism>
<sequence length="425" mass="48434">MFGGKAKKENDVLRHRVAELEQRILALGGGELARIEQIKADTMAQIDGMTAHCNFLANEIQRMEGDRRNIDVQIAAEKQQLIDARDANTLQSFGYFDFANPAEDSVRLEAELDRVRVNIKALIRAKQAIHAATGFTFNNSTAKGKSFVNKLSKIALRSYNAEVENAVARMKAGNLQAGIRRIERAKNEVERLGDMIDLRVNPEFHRLRVAELTLAFQHLEAKKALKDQEREERARLREERKAQQEMEAERRRLEKEQAHYSNVLETLREQGRHEEAADMEAKLAEIQKGIADVDYRAANIRAGYVYVISNIGSFGEKMVRIGMTRRLTPMDRVKELGDAPVPFNFDVHALHFSDDAVGLEAELHRRFAHVKVNRVNTRREFFYATPSEVKEVLSSVDGSVLEYRDEPEAEQFRLSQDMAATTQRS</sequence>